<feature type="compositionally biased region" description="Basic residues" evidence="1">
    <location>
        <begin position="333"/>
        <end position="343"/>
    </location>
</feature>
<dbReference type="Pfam" id="PF02720">
    <property type="entry name" value="DUF222"/>
    <property type="match status" value="1"/>
</dbReference>
<evidence type="ECO:0000256" key="1">
    <source>
        <dbReference type="SAM" id="MobiDB-lite"/>
    </source>
</evidence>
<evidence type="ECO:0000259" key="2">
    <source>
        <dbReference type="Pfam" id="PF02720"/>
    </source>
</evidence>
<feature type="domain" description="DUF222" evidence="2">
    <location>
        <begin position="7"/>
        <end position="310"/>
    </location>
</feature>
<dbReference type="AlphaFoldDB" id="A0A1H9XN07"/>
<protein>
    <recommendedName>
        <fullName evidence="2">DUF222 domain-containing protein</fullName>
    </recommendedName>
</protein>
<dbReference type="EMBL" id="FOHB01000009">
    <property type="protein sequence ID" value="SES47555.1"/>
    <property type="molecule type" value="Genomic_DNA"/>
</dbReference>
<feature type="compositionally biased region" description="Basic residues" evidence="1">
    <location>
        <begin position="380"/>
        <end position="404"/>
    </location>
</feature>
<dbReference type="STRING" id="587636.SAMN05216199_4103"/>
<dbReference type="Proteomes" id="UP000199019">
    <property type="component" value="Unassembled WGS sequence"/>
</dbReference>
<proteinExistence type="predicted"/>
<feature type="compositionally biased region" description="Basic and acidic residues" evidence="1">
    <location>
        <begin position="319"/>
        <end position="332"/>
    </location>
</feature>
<evidence type="ECO:0000313" key="3">
    <source>
        <dbReference type="EMBL" id="SES47555.1"/>
    </source>
</evidence>
<gene>
    <name evidence="3" type="ORF">SAMN05216199_4103</name>
</gene>
<organism evidence="3 4">
    <name type="scientific">Pedococcus cremeus</name>
    <dbReference type="NCBI Taxonomy" id="587636"/>
    <lineage>
        <taxon>Bacteria</taxon>
        <taxon>Bacillati</taxon>
        <taxon>Actinomycetota</taxon>
        <taxon>Actinomycetes</taxon>
        <taxon>Micrococcales</taxon>
        <taxon>Intrasporangiaceae</taxon>
        <taxon>Pedococcus</taxon>
    </lineage>
</organism>
<evidence type="ECO:0000313" key="4">
    <source>
        <dbReference type="Proteomes" id="UP000199019"/>
    </source>
</evidence>
<dbReference type="InterPro" id="IPR003870">
    <property type="entry name" value="DUF222"/>
</dbReference>
<reference evidence="4" key="1">
    <citation type="submission" date="2016-10" db="EMBL/GenBank/DDBJ databases">
        <authorList>
            <person name="Varghese N."/>
            <person name="Submissions S."/>
        </authorList>
    </citation>
    <scope>NUCLEOTIDE SEQUENCE [LARGE SCALE GENOMIC DNA]</scope>
    <source>
        <strain evidence="4">CGMCC 1.6963</strain>
    </source>
</reference>
<accession>A0A1H9XN07</accession>
<feature type="region of interest" description="Disordered" evidence="1">
    <location>
        <begin position="315"/>
        <end position="461"/>
    </location>
</feature>
<name>A0A1H9XN07_9MICO</name>
<sequence>MEAVKHACSGAQATVAVAFDSSQREVQAAAGVPARQRGRGVAAQVALARREPPSRGSRHLGLAKALHTELPGTGEHLRHGRVSEWRATIVARETACLSVEDRLAVDAALAADLPFLSDREVEARAKALAVQVDAGSVVARAAKARADRRVWLRPAPDTMTYLTALLPVEQGVAAYAALKAAAGTARVAGGDTGGEPDTRGEGQVMADTLVERLTGQVTAAAVPLEVQLVMPAETLVGEGDEPATLPGGHPVPAAFARHLVSVCADACERAGLAVALRRLFTSPDASQLVAMDSRRRVFDGQLRRFLTVRDQACRTPVVRRPDPPRRPCDPRPRGRPHQCHQRPRAVPGLQPGQRSPRLECRHRRTGTQPQSSPRASAPRAHQHPHRAHLRLHRPTAAAHPRRSTPARPWPGEPLARQHHRPPVGGALTAARPARQRLIEGGPAALAKRQEHHVQPDLAVPA</sequence>
<keyword evidence="4" id="KW-1185">Reference proteome</keyword>